<reference evidence="2 3" key="1">
    <citation type="submission" date="2017-07" db="EMBL/GenBank/DDBJ databases">
        <title>An improved, manually edited Actinidia chinensis var. chinensis (kiwifruit) genome highlights the challenges associated with draft genomes and gene prediction in plants.</title>
        <authorList>
            <person name="Pilkington S."/>
            <person name="Crowhurst R."/>
            <person name="Hilario E."/>
            <person name="Nardozza S."/>
            <person name="Fraser L."/>
            <person name="Peng Y."/>
            <person name="Gunaseelan K."/>
            <person name="Simpson R."/>
            <person name="Tahir J."/>
            <person name="Deroles S."/>
            <person name="Templeton K."/>
            <person name="Luo Z."/>
            <person name="Davy M."/>
            <person name="Cheng C."/>
            <person name="Mcneilage M."/>
            <person name="Scaglione D."/>
            <person name="Liu Y."/>
            <person name="Zhang Q."/>
            <person name="Datson P."/>
            <person name="De Silva N."/>
            <person name="Gardiner S."/>
            <person name="Bassett H."/>
            <person name="Chagne D."/>
            <person name="Mccallum J."/>
            <person name="Dzierzon H."/>
            <person name="Deng C."/>
            <person name="Wang Y.-Y."/>
            <person name="Barron N."/>
            <person name="Manako K."/>
            <person name="Bowen J."/>
            <person name="Foster T."/>
            <person name="Erridge Z."/>
            <person name="Tiffin H."/>
            <person name="Waite C."/>
            <person name="Davies K."/>
            <person name="Grierson E."/>
            <person name="Laing W."/>
            <person name="Kirk R."/>
            <person name="Chen X."/>
            <person name="Wood M."/>
            <person name="Montefiori M."/>
            <person name="Brummell D."/>
            <person name="Schwinn K."/>
            <person name="Catanach A."/>
            <person name="Fullerton C."/>
            <person name="Li D."/>
            <person name="Meiyalaghan S."/>
            <person name="Nieuwenhuizen N."/>
            <person name="Read N."/>
            <person name="Prakash R."/>
            <person name="Hunter D."/>
            <person name="Zhang H."/>
            <person name="Mckenzie M."/>
            <person name="Knabel M."/>
            <person name="Harris A."/>
            <person name="Allan A."/>
            <person name="Chen A."/>
            <person name="Janssen B."/>
            <person name="Plunkett B."/>
            <person name="Dwamena C."/>
            <person name="Voogd C."/>
            <person name="Leif D."/>
            <person name="Lafferty D."/>
            <person name="Souleyre E."/>
            <person name="Varkonyi-Gasic E."/>
            <person name="Gambi F."/>
            <person name="Hanley J."/>
            <person name="Yao J.-L."/>
            <person name="Cheung J."/>
            <person name="David K."/>
            <person name="Warren B."/>
            <person name="Marsh K."/>
            <person name="Snowden K."/>
            <person name="Lin-Wang K."/>
            <person name="Brian L."/>
            <person name="Martinez-Sanchez M."/>
            <person name="Wang M."/>
            <person name="Ileperuma N."/>
            <person name="Macnee N."/>
            <person name="Campin R."/>
            <person name="Mcatee P."/>
            <person name="Drummond R."/>
            <person name="Espley R."/>
            <person name="Ireland H."/>
            <person name="Wu R."/>
            <person name="Atkinson R."/>
            <person name="Karunairetnam S."/>
            <person name="Bulley S."/>
            <person name="Chunkath S."/>
            <person name="Hanley Z."/>
            <person name="Storey R."/>
            <person name="Thrimawithana A."/>
            <person name="Thomson S."/>
            <person name="David C."/>
            <person name="Testolin R."/>
        </authorList>
    </citation>
    <scope>NUCLEOTIDE SEQUENCE [LARGE SCALE GENOMIC DNA]</scope>
    <source>
        <strain evidence="3">cv. Red5</strain>
        <tissue evidence="2">Young leaf</tissue>
    </source>
</reference>
<accession>A0A2R6RM89</accession>
<dbReference type="InParanoid" id="A0A2R6RM89"/>
<proteinExistence type="predicted"/>
<dbReference type="Gramene" id="PSS31146">
    <property type="protein sequence ID" value="PSS31146"/>
    <property type="gene ID" value="CEY00_Acc04442"/>
</dbReference>
<dbReference type="EMBL" id="NKQK01000004">
    <property type="protein sequence ID" value="PSS31146.1"/>
    <property type="molecule type" value="Genomic_DNA"/>
</dbReference>
<evidence type="ECO:0000313" key="3">
    <source>
        <dbReference type="Proteomes" id="UP000241394"/>
    </source>
</evidence>
<feature type="region of interest" description="Disordered" evidence="1">
    <location>
        <begin position="108"/>
        <end position="138"/>
    </location>
</feature>
<name>A0A2R6RM89_ACTCC</name>
<dbReference type="Proteomes" id="UP000241394">
    <property type="component" value="Chromosome LG4"/>
</dbReference>
<evidence type="ECO:0000256" key="1">
    <source>
        <dbReference type="SAM" id="MobiDB-lite"/>
    </source>
</evidence>
<organism evidence="2 3">
    <name type="scientific">Actinidia chinensis var. chinensis</name>
    <name type="common">Chinese soft-hair kiwi</name>
    <dbReference type="NCBI Taxonomy" id="1590841"/>
    <lineage>
        <taxon>Eukaryota</taxon>
        <taxon>Viridiplantae</taxon>
        <taxon>Streptophyta</taxon>
        <taxon>Embryophyta</taxon>
        <taxon>Tracheophyta</taxon>
        <taxon>Spermatophyta</taxon>
        <taxon>Magnoliopsida</taxon>
        <taxon>eudicotyledons</taxon>
        <taxon>Gunneridae</taxon>
        <taxon>Pentapetalae</taxon>
        <taxon>asterids</taxon>
        <taxon>Ericales</taxon>
        <taxon>Actinidiaceae</taxon>
        <taxon>Actinidia</taxon>
    </lineage>
</organism>
<sequence length="138" mass="15639">MGEYGVPENEMEGKSHWEHGFDNLPGDPMNLFDPSLLSDLSNPYPDSYCLSIGDIEHLWMEDDNEDGLGEKAVVEPHSNGPTISLWSPIPRMKAFIFRTVARTRMPLLPPKRSTTGWMSSRRRRTTGRVSIPLARNVK</sequence>
<comment type="caution">
    <text evidence="2">The sequence shown here is derived from an EMBL/GenBank/DDBJ whole genome shotgun (WGS) entry which is preliminary data.</text>
</comment>
<gene>
    <name evidence="2" type="ORF">CEY00_Acc04442</name>
</gene>
<dbReference type="AlphaFoldDB" id="A0A2R6RM89"/>
<feature type="non-terminal residue" evidence="2">
    <location>
        <position position="138"/>
    </location>
</feature>
<reference evidence="3" key="2">
    <citation type="journal article" date="2018" name="BMC Genomics">
        <title>A manually annotated Actinidia chinensis var. chinensis (kiwifruit) genome highlights the challenges associated with draft genomes and gene prediction in plants.</title>
        <authorList>
            <person name="Pilkington S.M."/>
            <person name="Crowhurst R."/>
            <person name="Hilario E."/>
            <person name="Nardozza S."/>
            <person name="Fraser L."/>
            <person name="Peng Y."/>
            <person name="Gunaseelan K."/>
            <person name="Simpson R."/>
            <person name="Tahir J."/>
            <person name="Deroles S.C."/>
            <person name="Templeton K."/>
            <person name="Luo Z."/>
            <person name="Davy M."/>
            <person name="Cheng C."/>
            <person name="McNeilage M."/>
            <person name="Scaglione D."/>
            <person name="Liu Y."/>
            <person name="Zhang Q."/>
            <person name="Datson P."/>
            <person name="De Silva N."/>
            <person name="Gardiner S.E."/>
            <person name="Bassett H."/>
            <person name="Chagne D."/>
            <person name="McCallum J."/>
            <person name="Dzierzon H."/>
            <person name="Deng C."/>
            <person name="Wang Y.Y."/>
            <person name="Barron L."/>
            <person name="Manako K."/>
            <person name="Bowen J."/>
            <person name="Foster T.M."/>
            <person name="Erridge Z.A."/>
            <person name="Tiffin H."/>
            <person name="Waite C.N."/>
            <person name="Davies K.M."/>
            <person name="Grierson E.P."/>
            <person name="Laing W.A."/>
            <person name="Kirk R."/>
            <person name="Chen X."/>
            <person name="Wood M."/>
            <person name="Montefiori M."/>
            <person name="Brummell D.A."/>
            <person name="Schwinn K.E."/>
            <person name="Catanach A."/>
            <person name="Fullerton C."/>
            <person name="Li D."/>
            <person name="Meiyalaghan S."/>
            <person name="Nieuwenhuizen N."/>
            <person name="Read N."/>
            <person name="Prakash R."/>
            <person name="Hunter D."/>
            <person name="Zhang H."/>
            <person name="McKenzie M."/>
            <person name="Knabel M."/>
            <person name="Harris A."/>
            <person name="Allan A.C."/>
            <person name="Gleave A."/>
            <person name="Chen A."/>
            <person name="Janssen B.J."/>
            <person name="Plunkett B."/>
            <person name="Ampomah-Dwamena C."/>
            <person name="Voogd C."/>
            <person name="Leif D."/>
            <person name="Lafferty D."/>
            <person name="Souleyre E.J.F."/>
            <person name="Varkonyi-Gasic E."/>
            <person name="Gambi F."/>
            <person name="Hanley J."/>
            <person name="Yao J.L."/>
            <person name="Cheung J."/>
            <person name="David K.M."/>
            <person name="Warren B."/>
            <person name="Marsh K."/>
            <person name="Snowden K.C."/>
            <person name="Lin-Wang K."/>
            <person name="Brian L."/>
            <person name="Martinez-Sanchez M."/>
            <person name="Wang M."/>
            <person name="Ileperuma N."/>
            <person name="Macnee N."/>
            <person name="Campin R."/>
            <person name="McAtee P."/>
            <person name="Drummond R.S.M."/>
            <person name="Espley R.V."/>
            <person name="Ireland H.S."/>
            <person name="Wu R."/>
            <person name="Atkinson R.G."/>
            <person name="Karunairetnam S."/>
            <person name="Bulley S."/>
            <person name="Chunkath S."/>
            <person name="Hanley Z."/>
            <person name="Storey R."/>
            <person name="Thrimawithana A.H."/>
            <person name="Thomson S."/>
            <person name="David C."/>
            <person name="Testolin R."/>
            <person name="Huang H."/>
            <person name="Hellens R.P."/>
            <person name="Schaffer R.J."/>
        </authorList>
    </citation>
    <scope>NUCLEOTIDE SEQUENCE [LARGE SCALE GENOMIC DNA]</scope>
    <source>
        <strain evidence="3">cv. Red5</strain>
    </source>
</reference>
<protein>
    <submittedName>
        <fullName evidence="2">Pinin like</fullName>
    </submittedName>
</protein>
<keyword evidence="3" id="KW-1185">Reference proteome</keyword>
<evidence type="ECO:0000313" key="2">
    <source>
        <dbReference type="EMBL" id="PSS31146.1"/>
    </source>
</evidence>